<evidence type="ECO:0000256" key="1">
    <source>
        <dbReference type="SAM" id="MobiDB-lite"/>
    </source>
</evidence>
<gene>
    <name evidence="2" type="ORF">ONE63_008169</name>
</gene>
<sequence>MRTSVKSDNGRTHRWYGLVSRIAATKNDLKNGKRSIWPREQNYKDIVERNYSDMDLGLDKPEFQKAKEAAKETEKARMSSNVAMIEKYISKQGLPLSTPAAEPSDSLERKVKQLEEQLAKERKKAEQERKKAEEQKRRFDRELRQALETKQREDLSHPSAPLDYQNLVQNISQNISEMEKRLDEKIAQQLSEVKTEVARMICKWDPYCFANVEQWLNSTP</sequence>
<comment type="caution">
    <text evidence="2">The sequence shown here is derived from an EMBL/GenBank/DDBJ whole genome shotgun (WGS) entry which is preliminary data.</text>
</comment>
<dbReference type="EMBL" id="JAPTSV010000006">
    <property type="protein sequence ID" value="KAJ1526583.1"/>
    <property type="molecule type" value="Genomic_DNA"/>
</dbReference>
<evidence type="ECO:0000313" key="2">
    <source>
        <dbReference type="EMBL" id="KAJ1526583.1"/>
    </source>
</evidence>
<protein>
    <submittedName>
        <fullName evidence="2">Uncharacterized protein</fullName>
    </submittedName>
</protein>
<feature type="region of interest" description="Disordered" evidence="1">
    <location>
        <begin position="119"/>
        <end position="140"/>
    </location>
</feature>
<dbReference type="Proteomes" id="UP001075354">
    <property type="component" value="Chromosome 6"/>
</dbReference>
<name>A0AAV7XQ31_9NEOP</name>
<keyword evidence="3" id="KW-1185">Reference proteome</keyword>
<organism evidence="2 3">
    <name type="scientific">Megalurothrips usitatus</name>
    <name type="common">bean blossom thrips</name>
    <dbReference type="NCBI Taxonomy" id="439358"/>
    <lineage>
        <taxon>Eukaryota</taxon>
        <taxon>Metazoa</taxon>
        <taxon>Ecdysozoa</taxon>
        <taxon>Arthropoda</taxon>
        <taxon>Hexapoda</taxon>
        <taxon>Insecta</taxon>
        <taxon>Pterygota</taxon>
        <taxon>Neoptera</taxon>
        <taxon>Paraneoptera</taxon>
        <taxon>Thysanoptera</taxon>
        <taxon>Terebrantia</taxon>
        <taxon>Thripoidea</taxon>
        <taxon>Thripidae</taxon>
        <taxon>Megalurothrips</taxon>
    </lineage>
</organism>
<proteinExistence type="predicted"/>
<accession>A0AAV7XQ31</accession>
<evidence type="ECO:0000313" key="3">
    <source>
        <dbReference type="Proteomes" id="UP001075354"/>
    </source>
</evidence>
<dbReference type="AlphaFoldDB" id="A0AAV7XQ31"/>
<reference evidence="2" key="1">
    <citation type="submission" date="2022-12" db="EMBL/GenBank/DDBJ databases">
        <title>Chromosome-level genome assembly of the bean flower thrips Megalurothrips usitatus.</title>
        <authorList>
            <person name="Ma L."/>
            <person name="Liu Q."/>
            <person name="Li H."/>
            <person name="Cai W."/>
        </authorList>
    </citation>
    <scope>NUCLEOTIDE SEQUENCE</scope>
    <source>
        <strain evidence="2">Cailab_2022a</strain>
    </source>
</reference>